<evidence type="ECO:0000313" key="2">
    <source>
        <dbReference type="Proteomes" id="UP000095038"/>
    </source>
</evidence>
<dbReference type="RefSeq" id="XP_020050578.1">
    <property type="nucleotide sequence ID" value="XM_020191508.1"/>
</dbReference>
<sequence>MQRIRLGTRGPAWSQKFNTASTNTVCDRTGAWTALKPLLNGLEAAGADGGVCAVENGGSAGARGFAAGASRDVCGRTESGDFAGLIPPTQLCFVIWCALEAKTLQDPLRTPQ</sequence>
<dbReference type="Proteomes" id="UP000095038">
    <property type="component" value="Unassembled WGS sequence"/>
</dbReference>
<name>A0A1D2VRN5_9ASCO</name>
<protein>
    <submittedName>
        <fullName evidence="1">Uncharacterized protein</fullName>
    </submittedName>
</protein>
<proteinExistence type="predicted"/>
<evidence type="ECO:0000313" key="1">
    <source>
        <dbReference type="EMBL" id="ODV64271.1"/>
    </source>
</evidence>
<keyword evidence="2" id="KW-1185">Reference proteome</keyword>
<accession>A0A1D2VRN5</accession>
<gene>
    <name evidence="1" type="ORF">ASCRUDRAFT_68272</name>
</gene>
<dbReference type="EMBL" id="KV454475">
    <property type="protein sequence ID" value="ODV64271.1"/>
    <property type="molecule type" value="Genomic_DNA"/>
</dbReference>
<organism evidence="1 2">
    <name type="scientific">Ascoidea rubescens DSM 1968</name>
    <dbReference type="NCBI Taxonomy" id="1344418"/>
    <lineage>
        <taxon>Eukaryota</taxon>
        <taxon>Fungi</taxon>
        <taxon>Dikarya</taxon>
        <taxon>Ascomycota</taxon>
        <taxon>Saccharomycotina</taxon>
        <taxon>Saccharomycetes</taxon>
        <taxon>Ascoideaceae</taxon>
        <taxon>Ascoidea</taxon>
    </lineage>
</organism>
<reference evidence="2" key="1">
    <citation type="submission" date="2016-05" db="EMBL/GenBank/DDBJ databases">
        <title>Comparative genomics of biotechnologically important yeasts.</title>
        <authorList>
            <consortium name="DOE Joint Genome Institute"/>
            <person name="Riley R."/>
            <person name="Haridas S."/>
            <person name="Wolfe K.H."/>
            <person name="Lopes M.R."/>
            <person name="Hittinger C.T."/>
            <person name="Goker M."/>
            <person name="Salamov A."/>
            <person name="Wisecaver J."/>
            <person name="Long T.M."/>
            <person name="Aerts A.L."/>
            <person name="Barry K."/>
            <person name="Choi C."/>
            <person name="Clum A."/>
            <person name="Coughlan A.Y."/>
            <person name="Deshpande S."/>
            <person name="Douglass A.P."/>
            <person name="Hanson S.J."/>
            <person name="Klenk H.-P."/>
            <person name="Labutti K."/>
            <person name="Lapidus A."/>
            <person name="Lindquist E."/>
            <person name="Lipzen A."/>
            <person name="Meier-Kolthoff J.P."/>
            <person name="Ohm R.A."/>
            <person name="Otillar R.P."/>
            <person name="Pangilinan J."/>
            <person name="Peng Y."/>
            <person name="Rokas A."/>
            <person name="Rosa C.A."/>
            <person name="Scheuner C."/>
            <person name="Sibirny A.A."/>
            <person name="Slot J.C."/>
            <person name="Stielow J.B."/>
            <person name="Sun H."/>
            <person name="Kurtzman C.P."/>
            <person name="Blackwell M."/>
            <person name="Grigoriev I.V."/>
            <person name="Jeffries T.W."/>
        </authorList>
    </citation>
    <scope>NUCLEOTIDE SEQUENCE [LARGE SCALE GENOMIC DNA]</scope>
    <source>
        <strain evidence="2">DSM 1968</strain>
    </source>
</reference>
<dbReference type="GeneID" id="30965144"/>
<dbReference type="InParanoid" id="A0A1D2VRN5"/>
<dbReference type="AlphaFoldDB" id="A0A1D2VRN5"/>